<dbReference type="EMBL" id="GG674319">
    <property type="protein sequence ID" value="EER14378.1"/>
    <property type="molecule type" value="Genomic_DNA"/>
</dbReference>
<dbReference type="InterPro" id="IPR036282">
    <property type="entry name" value="Glutathione-S-Trfase_C_sf"/>
</dbReference>
<dbReference type="InterPro" id="IPR004046">
    <property type="entry name" value="GST_C"/>
</dbReference>
<dbReference type="Pfam" id="PF00043">
    <property type="entry name" value="GST_C"/>
    <property type="match status" value="1"/>
</dbReference>
<gene>
    <name evidence="4" type="ORF">Pmar_PMAR021352</name>
</gene>
<organism evidence="5">
    <name type="scientific">Perkinsus marinus (strain ATCC 50983 / TXsc)</name>
    <dbReference type="NCBI Taxonomy" id="423536"/>
    <lineage>
        <taxon>Eukaryota</taxon>
        <taxon>Sar</taxon>
        <taxon>Alveolata</taxon>
        <taxon>Perkinsozoa</taxon>
        <taxon>Perkinsea</taxon>
        <taxon>Perkinsida</taxon>
        <taxon>Perkinsidae</taxon>
        <taxon>Perkinsus</taxon>
    </lineage>
</organism>
<dbReference type="PROSITE" id="PS50405">
    <property type="entry name" value="GST_CTER"/>
    <property type="match status" value="1"/>
</dbReference>
<dbReference type="InterPro" id="IPR010987">
    <property type="entry name" value="Glutathione-S-Trfase_C-like"/>
</dbReference>
<proteinExistence type="inferred from homology"/>
<dbReference type="SFLD" id="SFLDG00358">
    <property type="entry name" value="Main_(cytGST)"/>
    <property type="match status" value="1"/>
</dbReference>
<dbReference type="GO" id="GO:0006559">
    <property type="term" value="P:L-phenylalanine catabolic process"/>
    <property type="evidence" value="ECO:0007669"/>
    <property type="project" value="TreeGrafter"/>
</dbReference>
<evidence type="ECO:0000256" key="1">
    <source>
        <dbReference type="ARBA" id="ARBA00010007"/>
    </source>
</evidence>
<dbReference type="GO" id="GO:0004364">
    <property type="term" value="F:glutathione transferase activity"/>
    <property type="evidence" value="ECO:0007669"/>
    <property type="project" value="TreeGrafter"/>
</dbReference>
<dbReference type="Gene3D" id="3.40.30.10">
    <property type="entry name" value="Glutaredoxin"/>
    <property type="match status" value="1"/>
</dbReference>
<name>C5KMC4_PERM5</name>
<feature type="domain" description="GST N-terminal" evidence="2">
    <location>
        <begin position="3"/>
        <end position="85"/>
    </location>
</feature>
<dbReference type="NCBIfam" id="TIGR01262">
    <property type="entry name" value="maiA"/>
    <property type="match status" value="1"/>
</dbReference>
<dbReference type="RefSeq" id="XP_002782583.1">
    <property type="nucleotide sequence ID" value="XM_002782537.1"/>
</dbReference>
<accession>C5KMC4</accession>
<dbReference type="InParanoid" id="C5KMC4"/>
<dbReference type="PANTHER" id="PTHR42673">
    <property type="entry name" value="MALEYLACETOACETATE ISOMERASE"/>
    <property type="match status" value="1"/>
</dbReference>
<evidence type="ECO:0000259" key="2">
    <source>
        <dbReference type="PROSITE" id="PS50404"/>
    </source>
</evidence>
<evidence type="ECO:0000259" key="3">
    <source>
        <dbReference type="PROSITE" id="PS50405"/>
    </source>
</evidence>
<dbReference type="Proteomes" id="UP000007800">
    <property type="component" value="Unassembled WGS sequence"/>
</dbReference>
<dbReference type="SUPFAM" id="SSF52833">
    <property type="entry name" value="Thioredoxin-like"/>
    <property type="match status" value="1"/>
</dbReference>
<protein>
    <submittedName>
        <fullName evidence="4">Glutathione-S-transferase theta, GST, putative</fullName>
    </submittedName>
</protein>
<dbReference type="PROSITE" id="PS50404">
    <property type="entry name" value="GST_NTER"/>
    <property type="match status" value="1"/>
</dbReference>
<dbReference type="GO" id="GO:0016034">
    <property type="term" value="F:maleylacetoacetate isomerase activity"/>
    <property type="evidence" value="ECO:0007669"/>
    <property type="project" value="TreeGrafter"/>
</dbReference>
<dbReference type="AlphaFoldDB" id="C5KMC4"/>
<dbReference type="OMA" id="CCQRIII"/>
<dbReference type="InterPro" id="IPR040079">
    <property type="entry name" value="Glutathione_S-Trfase"/>
</dbReference>
<dbReference type="GO" id="GO:0006749">
    <property type="term" value="P:glutathione metabolic process"/>
    <property type="evidence" value="ECO:0007669"/>
    <property type="project" value="TreeGrafter"/>
</dbReference>
<sequence length="191" mass="21408">MSSSLKLYSYFRSSAAYRVRIALNYKGLPYETIPINLVKGEHKTPEYKKIHPAMLLPALVTTDGNVITQSLVIIDYLDRTFPDSPKLIPENCVDRAAALSIAMIIACDTHPLQNLSVFQYASKVAGRDVRDQWVTHFIERGLSTVEESIRGDGPYCIGGEMSIADVCLVPQVYNALRFQVPLEEKFPNISR</sequence>
<evidence type="ECO:0000313" key="5">
    <source>
        <dbReference type="Proteomes" id="UP000007800"/>
    </source>
</evidence>
<dbReference type="CDD" id="cd03042">
    <property type="entry name" value="GST_N_Zeta"/>
    <property type="match status" value="1"/>
</dbReference>
<feature type="non-terminal residue" evidence="4">
    <location>
        <position position="191"/>
    </location>
</feature>
<dbReference type="InterPro" id="IPR005955">
    <property type="entry name" value="GST_Zeta"/>
</dbReference>
<dbReference type="PANTHER" id="PTHR42673:SF4">
    <property type="entry name" value="MALEYLACETOACETATE ISOMERASE"/>
    <property type="match status" value="1"/>
</dbReference>
<comment type="similarity">
    <text evidence="1">Belongs to the GST superfamily. Zeta family.</text>
</comment>
<dbReference type="InterPro" id="IPR034333">
    <property type="entry name" value="GST_Zeta_N"/>
</dbReference>
<dbReference type="Pfam" id="PF02798">
    <property type="entry name" value="GST_N"/>
    <property type="match status" value="1"/>
</dbReference>
<dbReference type="GeneID" id="9044742"/>
<dbReference type="GO" id="GO:0005737">
    <property type="term" value="C:cytoplasm"/>
    <property type="evidence" value="ECO:0007669"/>
    <property type="project" value="InterPro"/>
</dbReference>
<keyword evidence="4" id="KW-0808">Transferase</keyword>
<dbReference type="InterPro" id="IPR036249">
    <property type="entry name" value="Thioredoxin-like_sf"/>
</dbReference>
<keyword evidence="5" id="KW-1185">Reference proteome</keyword>
<reference evidence="4 5" key="1">
    <citation type="submission" date="2008-07" db="EMBL/GenBank/DDBJ databases">
        <authorList>
            <person name="El-Sayed N."/>
            <person name="Caler E."/>
            <person name="Inman J."/>
            <person name="Amedeo P."/>
            <person name="Hass B."/>
            <person name="Wortman J."/>
        </authorList>
    </citation>
    <scope>NUCLEOTIDE SEQUENCE [LARGE SCALE GENOMIC DNA]</scope>
    <source>
        <strain evidence="5">ATCC 50983 / TXsc</strain>
    </source>
</reference>
<dbReference type="Gene3D" id="1.20.1050.10">
    <property type="match status" value="1"/>
</dbReference>
<dbReference type="SFLD" id="SFLDS00019">
    <property type="entry name" value="Glutathione_Transferase_(cytos"/>
    <property type="match status" value="1"/>
</dbReference>
<evidence type="ECO:0000313" key="4">
    <source>
        <dbReference type="EMBL" id="EER14378.1"/>
    </source>
</evidence>
<dbReference type="SUPFAM" id="SSF47616">
    <property type="entry name" value="GST C-terminal domain-like"/>
    <property type="match status" value="1"/>
</dbReference>
<dbReference type="InterPro" id="IPR004045">
    <property type="entry name" value="Glutathione_S-Trfase_N"/>
</dbReference>
<dbReference type="OrthoDB" id="202840at2759"/>
<feature type="domain" description="GST C-terminal" evidence="3">
    <location>
        <begin position="91"/>
        <end position="191"/>
    </location>
</feature>